<organism evidence="2 3">
    <name type="scientific">Monilinia laxa</name>
    <name type="common">Brown rot fungus</name>
    <name type="synonym">Sclerotinia laxa</name>
    <dbReference type="NCBI Taxonomy" id="61186"/>
    <lineage>
        <taxon>Eukaryota</taxon>
        <taxon>Fungi</taxon>
        <taxon>Dikarya</taxon>
        <taxon>Ascomycota</taxon>
        <taxon>Pezizomycotina</taxon>
        <taxon>Leotiomycetes</taxon>
        <taxon>Helotiales</taxon>
        <taxon>Sclerotiniaceae</taxon>
        <taxon>Monilinia</taxon>
    </lineage>
</organism>
<dbReference type="AlphaFoldDB" id="A0A5N6K1M8"/>
<dbReference type="EMBL" id="VIGI01000009">
    <property type="protein sequence ID" value="KAB8296067.1"/>
    <property type="molecule type" value="Genomic_DNA"/>
</dbReference>
<evidence type="ECO:0000313" key="2">
    <source>
        <dbReference type="EMBL" id="KAB8296067.1"/>
    </source>
</evidence>
<proteinExistence type="predicted"/>
<feature type="region of interest" description="Disordered" evidence="1">
    <location>
        <begin position="69"/>
        <end position="180"/>
    </location>
</feature>
<comment type="caution">
    <text evidence="2">The sequence shown here is derived from an EMBL/GenBank/DDBJ whole genome shotgun (WGS) entry which is preliminary data.</text>
</comment>
<evidence type="ECO:0000256" key="1">
    <source>
        <dbReference type="SAM" id="MobiDB-lite"/>
    </source>
</evidence>
<feature type="compositionally biased region" description="Polar residues" evidence="1">
    <location>
        <begin position="96"/>
        <end position="107"/>
    </location>
</feature>
<dbReference type="Proteomes" id="UP000326757">
    <property type="component" value="Unassembled WGS sequence"/>
</dbReference>
<feature type="region of interest" description="Disordered" evidence="1">
    <location>
        <begin position="1"/>
        <end position="30"/>
    </location>
</feature>
<dbReference type="OrthoDB" id="5361354at2759"/>
<reference evidence="2 3" key="1">
    <citation type="submission" date="2019-06" db="EMBL/GenBank/DDBJ databases">
        <title>Genome Sequence of the Brown Rot Fungal Pathogen Monilinia laxa.</title>
        <authorList>
            <person name="De Miccolis Angelini R.M."/>
            <person name="Landi L."/>
            <person name="Abate D."/>
            <person name="Pollastro S."/>
            <person name="Romanazzi G."/>
            <person name="Faretra F."/>
        </authorList>
    </citation>
    <scope>NUCLEOTIDE SEQUENCE [LARGE SCALE GENOMIC DNA]</scope>
    <source>
        <strain evidence="2 3">Mlax316</strain>
    </source>
</reference>
<feature type="compositionally biased region" description="Basic and acidic residues" evidence="1">
    <location>
        <begin position="150"/>
        <end position="163"/>
    </location>
</feature>
<feature type="compositionally biased region" description="Polar residues" evidence="1">
    <location>
        <begin position="69"/>
        <end position="81"/>
    </location>
</feature>
<protein>
    <submittedName>
        <fullName evidence="2">Uncharacterized protein</fullName>
    </submittedName>
</protein>
<feature type="compositionally biased region" description="Low complexity" evidence="1">
    <location>
        <begin position="134"/>
        <end position="149"/>
    </location>
</feature>
<feature type="compositionally biased region" description="Polar residues" evidence="1">
    <location>
        <begin position="1"/>
        <end position="12"/>
    </location>
</feature>
<name>A0A5N6K1M8_MONLA</name>
<sequence>MNLLPLQTSQSHPYLLHTKSHTNPPPSSTSQAQILNVALINPPTNSNHSPKNYSTPVIESSISRTNDSIRLSQKSSQVQNHRLSKDRDLIYYDPTSRPSARTRSGSVQGRAVDFDRPRESPFSNSNAILGGSSGESFSSASSVSTGGSRDSSREGRGRGRSESVGEMEANDGDRNHRRGRSIVGETIVEVLTPMTSRGERFDASHMLMDMSRGNCIYYVYTMMVVWDIKGSAYTYERRRDPEILELGLYSI</sequence>
<keyword evidence="3" id="KW-1185">Reference proteome</keyword>
<gene>
    <name evidence="2" type="ORF">EYC80_008873</name>
</gene>
<evidence type="ECO:0000313" key="3">
    <source>
        <dbReference type="Proteomes" id="UP000326757"/>
    </source>
</evidence>
<accession>A0A5N6K1M8</accession>